<organism evidence="1 2">
    <name type="scientific">Jimgerdemannia flammicorona</name>
    <dbReference type="NCBI Taxonomy" id="994334"/>
    <lineage>
        <taxon>Eukaryota</taxon>
        <taxon>Fungi</taxon>
        <taxon>Fungi incertae sedis</taxon>
        <taxon>Mucoromycota</taxon>
        <taxon>Mucoromycotina</taxon>
        <taxon>Endogonomycetes</taxon>
        <taxon>Endogonales</taxon>
        <taxon>Endogonaceae</taxon>
        <taxon>Jimgerdemannia</taxon>
    </lineage>
</organism>
<evidence type="ECO:0000313" key="1">
    <source>
        <dbReference type="EMBL" id="RUP48656.1"/>
    </source>
</evidence>
<gene>
    <name evidence="1" type="ORF">BC936DRAFT_144228</name>
</gene>
<comment type="caution">
    <text evidence="1">The sequence shown here is derived from an EMBL/GenBank/DDBJ whole genome shotgun (WGS) entry which is preliminary data.</text>
</comment>
<reference evidence="1 2" key="1">
    <citation type="journal article" date="2018" name="New Phytol.">
        <title>Phylogenomics of Endogonaceae and evolution of mycorrhizas within Mucoromycota.</title>
        <authorList>
            <person name="Chang Y."/>
            <person name="Desiro A."/>
            <person name="Na H."/>
            <person name="Sandor L."/>
            <person name="Lipzen A."/>
            <person name="Clum A."/>
            <person name="Barry K."/>
            <person name="Grigoriev I.V."/>
            <person name="Martin F.M."/>
            <person name="Stajich J.E."/>
            <person name="Smith M.E."/>
            <person name="Bonito G."/>
            <person name="Spatafora J.W."/>
        </authorList>
    </citation>
    <scope>NUCLEOTIDE SEQUENCE [LARGE SCALE GENOMIC DNA]</scope>
    <source>
        <strain evidence="1 2">GMNB39</strain>
    </source>
</reference>
<dbReference type="EMBL" id="RBNI01003127">
    <property type="protein sequence ID" value="RUP48656.1"/>
    <property type="molecule type" value="Genomic_DNA"/>
</dbReference>
<accession>A0A433DCV9</accession>
<dbReference type="Proteomes" id="UP000268093">
    <property type="component" value="Unassembled WGS sequence"/>
</dbReference>
<protein>
    <submittedName>
        <fullName evidence="1">Uncharacterized protein</fullName>
    </submittedName>
</protein>
<dbReference type="OrthoDB" id="2370987at2759"/>
<keyword evidence="2" id="KW-1185">Reference proteome</keyword>
<proteinExistence type="predicted"/>
<sequence length="113" mass="12927">MHVYTGKLNWYNYAVDEIFTIVVPNVFNYGEPILAYWQWTQDDSGTKKKNVSVVGKIDSIIHTASEQKIGFFYDQYYKFDAVVGSDDKSLVVTMRNPKGDKSGPINLQLSYSK</sequence>
<name>A0A433DCV9_9FUNG</name>
<evidence type="ECO:0000313" key="2">
    <source>
        <dbReference type="Proteomes" id="UP000268093"/>
    </source>
</evidence>
<dbReference type="AlphaFoldDB" id="A0A433DCV9"/>